<dbReference type="Pfam" id="PF02615">
    <property type="entry name" value="Ldh_2"/>
    <property type="match status" value="1"/>
</dbReference>
<dbReference type="PANTHER" id="PTHR11091:SF0">
    <property type="entry name" value="MALATE DEHYDROGENASE"/>
    <property type="match status" value="1"/>
</dbReference>
<dbReference type="InterPro" id="IPR043143">
    <property type="entry name" value="Mal/L-sulf/L-lact_DH-like_NADP"/>
</dbReference>
<comment type="similarity">
    <text evidence="1">Belongs to the LDH2/MDH2 oxidoreductase family.</text>
</comment>
<keyword evidence="2" id="KW-0560">Oxidoreductase</keyword>
<dbReference type="InterPro" id="IPR043144">
    <property type="entry name" value="Mal/L-sulf/L-lact_DH-like_ah"/>
</dbReference>
<dbReference type="SUPFAM" id="SSF89733">
    <property type="entry name" value="L-sulfolactate dehydrogenase-like"/>
    <property type="match status" value="1"/>
</dbReference>
<dbReference type="PANTHER" id="PTHR11091">
    <property type="entry name" value="OXIDOREDUCTASE-RELATED"/>
    <property type="match status" value="1"/>
</dbReference>
<dbReference type="InterPro" id="IPR003767">
    <property type="entry name" value="Malate/L-lactate_DH-like"/>
</dbReference>
<sequence length="379" mass="40550">MTASQSQAATSPQSTWISPSAATVREQIYRLLRAWGMSEMQATKSADVMVDTDLSGVDSHGVSMLMDYNKSRLSGRLNLHAEPRVVRDHGVTALLDADAGLGHAAAVMGMEMAIERARVHGIGLVCVRNSHHFGAAGYYVRMAASQGLIGLCTSSTRSINTVPTRGTVPVLGTNPIAFAAPASRNPPFVLDMATSSVAANKVKVYELRGDPIPAGWVTDENAQAVTDSTQAMDILVRRPKELGGGLAPLGGTPEMSSHKGYGLAMMVHILAGTLSGSSFSPIRTRTQRPEDPDNLGHFFLVIDPAVFRDPEDFREDLDQVIDILCATPTADPAQKVLVHGEPEEQCRATRRVNGIPLPPALADHVKKLCEQAQVPYLLG</sequence>
<reference evidence="3 4" key="1">
    <citation type="submission" date="2018-04" db="EMBL/GenBank/DDBJ databases">
        <title>Bordetella sp. HZ20 isolated from seawater.</title>
        <authorList>
            <person name="Sun C."/>
        </authorList>
    </citation>
    <scope>NUCLEOTIDE SEQUENCE [LARGE SCALE GENOMIC DNA]</scope>
    <source>
        <strain evidence="3 4">HZ20</strain>
    </source>
</reference>
<evidence type="ECO:0000256" key="1">
    <source>
        <dbReference type="ARBA" id="ARBA00006056"/>
    </source>
</evidence>
<evidence type="ECO:0000313" key="4">
    <source>
        <dbReference type="Proteomes" id="UP000244571"/>
    </source>
</evidence>
<dbReference type="Gene3D" id="1.10.1530.10">
    <property type="match status" value="1"/>
</dbReference>
<name>A0A2R4XN16_9BURK</name>
<accession>A0A2R4XN16</accession>
<dbReference type="KEGG" id="boz:DBV39_17260"/>
<evidence type="ECO:0000256" key="2">
    <source>
        <dbReference type="ARBA" id="ARBA00023002"/>
    </source>
</evidence>
<dbReference type="OrthoDB" id="924592at2"/>
<keyword evidence="4" id="KW-1185">Reference proteome</keyword>
<dbReference type="Gene3D" id="3.30.1370.60">
    <property type="entry name" value="Hypothetical oxidoreductase yiak, domain 2"/>
    <property type="match status" value="1"/>
</dbReference>
<dbReference type="EMBL" id="CP028901">
    <property type="protein sequence ID" value="AWB35193.1"/>
    <property type="molecule type" value="Genomic_DNA"/>
</dbReference>
<proteinExistence type="inferred from homology"/>
<dbReference type="RefSeq" id="WP_108622603.1">
    <property type="nucleotide sequence ID" value="NZ_CP028901.1"/>
</dbReference>
<dbReference type="InterPro" id="IPR036111">
    <property type="entry name" value="Mal/L-sulfo/L-lacto_DH-like_sf"/>
</dbReference>
<dbReference type="Proteomes" id="UP000244571">
    <property type="component" value="Chromosome"/>
</dbReference>
<gene>
    <name evidence="3" type="ORF">DBV39_17260</name>
</gene>
<evidence type="ECO:0000313" key="3">
    <source>
        <dbReference type="EMBL" id="AWB35193.1"/>
    </source>
</evidence>
<dbReference type="AlphaFoldDB" id="A0A2R4XN16"/>
<protein>
    <submittedName>
        <fullName evidence="3">Malate dehydrogenase</fullName>
    </submittedName>
</protein>
<dbReference type="GO" id="GO:0016491">
    <property type="term" value="F:oxidoreductase activity"/>
    <property type="evidence" value="ECO:0007669"/>
    <property type="project" value="UniProtKB-KW"/>
</dbReference>
<organism evidence="3 4">
    <name type="scientific">Orrella marina</name>
    <dbReference type="NCBI Taxonomy" id="2163011"/>
    <lineage>
        <taxon>Bacteria</taxon>
        <taxon>Pseudomonadati</taxon>
        <taxon>Pseudomonadota</taxon>
        <taxon>Betaproteobacteria</taxon>
        <taxon>Burkholderiales</taxon>
        <taxon>Alcaligenaceae</taxon>
        <taxon>Orrella</taxon>
    </lineage>
</organism>